<dbReference type="RefSeq" id="XP_009515143.1">
    <property type="nucleotide sequence ID" value="XM_009516848.1"/>
</dbReference>
<evidence type="ECO:0000313" key="2">
    <source>
        <dbReference type="Proteomes" id="UP000002640"/>
    </source>
</evidence>
<gene>
    <name evidence="1" type="ORF">PHYSODRAFT_473752</name>
</gene>
<name>G4YM60_PHYSP</name>
<dbReference type="Gene3D" id="3.40.50.300">
    <property type="entry name" value="P-loop containing nucleotide triphosphate hydrolases"/>
    <property type="match status" value="1"/>
</dbReference>
<organism evidence="1 2">
    <name type="scientific">Phytophthora sojae (strain P6497)</name>
    <name type="common">Soybean stem and root rot agent</name>
    <name type="synonym">Phytophthora megasperma f. sp. glycines</name>
    <dbReference type="NCBI Taxonomy" id="1094619"/>
    <lineage>
        <taxon>Eukaryota</taxon>
        <taxon>Sar</taxon>
        <taxon>Stramenopiles</taxon>
        <taxon>Oomycota</taxon>
        <taxon>Peronosporomycetes</taxon>
        <taxon>Peronosporales</taxon>
        <taxon>Peronosporaceae</taxon>
        <taxon>Phytophthora</taxon>
    </lineage>
</organism>
<dbReference type="KEGG" id="psoj:PHYSODRAFT_473752"/>
<dbReference type="GeneID" id="20654398"/>
<dbReference type="PANTHER" id="PTHR33477">
    <property type="entry name" value="P-LOOP NTPASE DOMAIN-CONTAINING PROTEIN LPA1 HOMOLOG 1"/>
    <property type="match status" value="1"/>
</dbReference>
<evidence type="ECO:0008006" key="3">
    <source>
        <dbReference type="Google" id="ProtNLM"/>
    </source>
</evidence>
<dbReference type="Proteomes" id="UP000002640">
    <property type="component" value="Unassembled WGS sequence"/>
</dbReference>
<evidence type="ECO:0000313" key="1">
    <source>
        <dbReference type="EMBL" id="EGZ27868.1"/>
    </source>
</evidence>
<dbReference type="OMA" id="SRYLVCR"/>
<reference evidence="1 2" key="1">
    <citation type="journal article" date="2006" name="Science">
        <title>Phytophthora genome sequences uncover evolutionary origins and mechanisms of pathogenesis.</title>
        <authorList>
            <person name="Tyler B.M."/>
            <person name="Tripathy S."/>
            <person name="Zhang X."/>
            <person name="Dehal P."/>
            <person name="Jiang R.H."/>
            <person name="Aerts A."/>
            <person name="Arredondo F.D."/>
            <person name="Baxter L."/>
            <person name="Bensasson D."/>
            <person name="Beynon J.L."/>
            <person name="Chapman J."/>
            <person name="Damasceno C.M."/>
            <person name="Dorrance A.E."/>
            <person name="Dou D."/>
            <person name="Dickerman A.W."/>
            <person name="Dubchak I.L."/>
            <person name="Garbelotto M."/>
            <person name="Gijzen M."/>
            <person name="Gordon S.G."/>
            <person name="Govers F."/>
            <person name="Grunwald N.J."/>
            <person name="Huang W."/>
            <person name="Ivors K.L."/>
            <person name="Jones R.W."/>
            <person name="Kamoun S."/>
            <person name="Krampis K."/>
            <person name="Lamour K.H."/>
            <person name="Lee M.K."/>
            <person name="McDonald W.H."/>
            <person name="Medina M."/>
            <person name="Meijer H.J."/>
            <person name="Nordberg E.K."/>
            <person name="Maclean D.J."/>
            <person name="Ospina-Giraldo M.D."/>
            <person name="Morris P.F."/>
            <person name="Phuntumart V."/>
            <person name="Putnam N.H."/>
            <person name="Rash S."/>
            <person name="Rose J.K."/>
            <person name="Sakihama Y."/>
            <person name="Salamov A.A."/>
            <person name="Savidor A."/>
            <person name="Scheuring C.F."/>
            <person name="Smith B.M."/>
            <person name="Sobral B.W."/>
            <person name="Terry A."/>
            <person name="Torto-Alalibo T.A."/>
            <person name="Win J."/>
            <person name="Xu Z."/>
            <person name="Zhang H."/>
            <person name="Grigoriev I.V."/>
            <person name="Rokhsar D.S."/>
            <person name="Boore J.L."/>
        </authorList>
    </citation>
    <scope>NUCLEOTIDE SEQUENCE [LARGE SCALE GENOMIC DNA]</scope>
    <source>
        <strain evidence="1 2">P6497</strain>
    </source>
</reference>
<proteinExistence type="predicted"/>
<dbReference type="PANTHER" id="PTHR33477:SF2">
    <property type="entry name" value="2-PHOSPHOGLYCERATE KINASE"/>
    <property type="match status" value="1"/>
</dbReference>
<dbReference type="SUPFAM" id="SSF52540">
    <property type="entry name" value="P-loop containing nucleoside triphosphate hydrolases"/>
    <property type="match status" value="1"/>
</dbReference>
<sequence length="355" mass="40222">MSLNEHDAALSGLMGVEETPPPAPLVKALGPQQAEVVVKRNQSKYDFVKVRVWVEDHVYVLSRYLLCRALVSAKINSRDAVQISLDLKRVRRTKRRGGSGVMRGVEQFEDFLYKTMLVFGYGEPQISCYRMMSSFHRNRVPLLIMLAGTACIGKSTLATKLADRLNLSSVLQTDLIFELMCNFSGQEKTSYITTSFSSTEDLIDEYQKECEVVRKGVKSDIDKCLKDGKSLIIEGFHIDPRLYQKTIGAPEKGSNATCSGIVVPFLLTLDEADHHNFMTNSPDPRYRGDQNVMGFRNLHDVQNYLVVHSQEEGMLPFTEVRINLHSFHDTLDHLHDVVLKRIEEVFVSSKRTLCE</sequence>
<dbReference type="AlphaFoldDB" id="G4YM60"/>
<dbReference type="EMBL" id="JH159151">
    <property type="protein sequence ID" value="EGZ27868.1"/>
    <property type="molecule type" value="Genomic_DNA"/>
</dbReference>
<accession>G4YM60</accession>
<dbReference type="InParanoid" id="G4YM60"/>
<dbReference type="STRING" id="1094619.G4YM60"/>
<dbReference type="InterPro" id="IPR027417">
    <property type="entry name" value="P-loop_NTPase"/>
</dbReference>
<protein>
    <recommendedName>
        <fullName evidence="3">2-phosphoglycerate kinase</fullName>
    </recommendedName>
</protein>
<keyword evidence="2" id="KW-1185">Reference proteome</keyword>